<accession>A0A3G2S6B2</accession>
<evidence type="ECO:0000259" key="6">
    <source>
        <dbReference type="Pfam" id="PF04048"/>
    </source>
</evidence>
<feature type="compositionally biased region" description="Low complexity" evidence="5">
    <location>
        <begin position="69"/>
        <end position="82"/>
    </location>
</feature>
<feature type="compositionally biased region" description="Basic residues" evidence="5">
    <location>
        <begin position="1"/>
        <end position="13"/>
    </location>
</feature>
<dbReference type="InterPro" id="IPR048630">
    <property type="entry name" value="Sec8_M"/>
</dbReference>
<protein>
    <recommendedName>
        <fullName evidence="4">Exocyst complex component Sec8</fullName>
    </recommendedName>
</protein>
<name>A0A3G2S6B2_MALR7</name>
<evidence type="ECO:0000256" key="2">
    <source>
        <dbReference type="ARBA" id="ARBA00022483"/>
    </source>
</evidence>
<dbReference type="Pfam" id="PF04048">
    <property type="entry name" value="Sec8_N"/>
    <property type="match status" value="1"/>
</dbReference>
<organism evidence="8 9">
    <name type="scientific">Malassezia restricta (strain ATCC 96810 / NBRC 103918 / CBS 7877)</name>
    <name type="common">Seborrheic dermatitis infection agent</name>
    <dbReference type="NCBI Taxonomy" id="425264"/>
    <lineage>
        <taxon>Eukaryota</taxon>
        <taxon>Fungi</taxon>
        <taxon>Dikarya</taxon>
        <taxon>Basidiomycota</taxon>
        <taxon>Ustilaginomycotina</taxon>
        <taxon>Malasseziomycetes</taxon>
        <taxon>Malasseziales</taxon>
        <taxon>Malasseziaceae</taxon>
        <taxon>Malassezia</taxon>
    </lineage>
</organism>
<dbReference type="Proteomes" id="UP000269793">
    <property type="component" value="Chromosome I"/>
</dbReference>
<evidence type="ECO:0000256" key="1">
    <source>
        <dbReference type="ARBA" id="ARBA00022448"/>
    </source>
</evidence>
<keyword evidence="9" id="KW-1185">Reference proteome</keyword>
<dbReference type="InterPro" id="IPR007191">
    <property type="entry name" value="Sec8_exocyst_N"/>
</dbReference>
<dbReference type="EMBL" id="CP033148">
    <property type="protein sequence ID" value="AYO41587.1"/>
    <property type="molecule type" value="Genomic_DNA"/>
</dbReference>
<sequence length="1228" mass="135588">MKRITGGKKQRPVIRHENPNLGAGAGVAYGTIVVPRHNTFPAPAPDSTPDAPPIPDQPVQPDASSAQAPPVSRVRPPRLSRVMKMPDVDPYAGMAGSVSTPPSTLDAAVPDSTPTPPVAPSPATHVPNVAVSTAPPPSTLPLPVREAPLPSQPPPIQSRAPERQEASSQPPVAESLRLGSLTQEREIAEARRKQKLRLLRSAERERHLSHAPRVMHPQPSRPVEAYVDARDPPHFQGLHAVLRKIKTEWGFLLDTDFNPVRLSMALLPHGPLRGSMSDFSSLAGLIETSLQSTVGDHFHSFASAIHVNHGMISSLSASQDGVSAARQQLQSARDALGTRRADLVQMWQRLQSVKEAMRILALLEQLRDVPDELESLMTEKRFLEATHLLMRSLRLIQREDLAELGATADLRAYLRAQEHSLLDILIDEVQSHLYLKSYWCDVRWQSYMPGQDTLPDMVLGAHSSDARPWTTLPQFLDALHSRVAKDDAASPHAMRSRASEEDSFLYLEMLLESLAQLGKMGYALDTIAQMLPTELHQLVDTTIDQVEARYAAQNTSTSVRLETVLFAPHATHSVLDEGRTHRTFSLRGLPDARTSANAEIAALQRDAEILRDLFWTLCSKLEAVLAAHRAVQEVARALLVRTSHDDAGAADRANADMGIAALSGVWGAVEYEIRMLLLDYLAEDSERSTVSQHVPSLDAVLRMTRFERERNVLFRLTPAHRMPSVAASADRVDEALDVYVPGLMGKETGLPFVMEPRAHADEYLGAGHRRIVKPLSFTASVLLPPTLQLVVRAEQIWPVDADHGADLGAFLRDFVRGRFLPLLGQQVRTLVQNASSAPDAFHAEPAARIGVARAVVRSSVQLVALMDSLYSMQQAAPFDQAGFTNMIILAFLVYYEACNARFKRLVSEDGDSPDGPYMLAAVWTQRPELYACLATAMDAPPSSTRAADAYRAEARTEMRLAEGQAPRRADLLTSRKRHMSLGTLHHSLDWLGTHMAPFHAPDSGAEPLPVSPEAQKLWQDVPSMYAVLAKCVLMTLRVELRLKTLYYLREAIRGTYICDALSMEPDVHVVELTTELSACHEVYRETMLPQHHAYVFGGLDVLMDTLMTEAVLHVRAINRFGVTKMLRNLLSVQQNLKNIVDEPRRIHLDRSRRLWELLAHEPESWLPDAPATYSAAEYLAVVRLSLGWGVDHAPIPLAGTTQQGVSDERFRACVHTLDAALKRAAAAT</sequence>
<feature type="domain" description="Exocyst complex component Sec8 middle helical bundle" evidence="7">
    <location>
        <begin position="499"/>
        <end position="787"/>
    </location>
</feature>
<dbReference type="GO" id="GO:0006612">
    <property type="term" value="P:protein targeting to membrane"/>
    <property type="evidence" value="ECO:0007669"/>
    <property type="project" value="UniProtKB-UniRule"/>
</dbReference>
<feature type="region of interest" description="Disordered" evidence="5">
    <location>
        <begin position="1"/>
        <end position="180"/>
    </location>
</feature>
<dbReference type="OrthoDB" id="272977at2759"/>
<evidence type="ECO:0000313" key="9">
    <source>
        <dbReference type="Proteomes" id="UP000269793"/>
    </source>
</evidence>
<dbReference type="AlphaFoldDB" id="A0A3G2S6B2"/>
<evidence type="ECO:0000259" key="7">
    <source>
        <dbReference type="Pfam" id="PF20652"/>
    </source>
</evidence>
<comment type="function">
    <text evidence="4">Component of the exocyst complex involved in the docking of exocytic vesicles with fusion sites on the plasma membrane.</text>
</comment>
<dbReference type="GO" id="GO:0000145">
    <property type="term" value="C:exocyst"/>
    <property type="evidence" value="ECO:0007669"/>
    <property type="project" value="UniProtKB-UniRule"/>
</dbReference>
<feature type="domain" description="Exocyst complex component Sec8 N-terminal" evidence="6">
    <location>
        <begin position="238"/>
        <end position="375"/>
    </location>
</feature>
<keyword evidence="1 4" id="KW-0813">Transport</keyword>
<dbReference type="GO" id="GO:0015031">
    <property type="term" value="P:protein transport"/>
    <property type="evidence" value="ECO:0007669"/>
    <property type="project" value="UniProtKB-KW"/>
</dbReference>
<dbReference type="STRING" id="425264.A0A3G2S6B2"/>
<evidence type="ECO:0000256" key="3">
    <source>
        <dbReference type="ARBA" id="ARBA00022927"/>
    </source>
</evidence>
<dbReference type="Pfam" id="PF20652">
    <property type="entry name" value="Sec8_C"/>
    <property type="match status" value="1"/>
</dbReference>
<dbReference type="VEuPathDB" id="FungiDB:DNF11_0637"/>
<keyword evidence="3 4" id="KW-0653">Protein transport</keyword>
<proteinExistence type="inferred from homology"/>
<keyword evidence="2 4" id="KW-0268">Exocytosis</keyword>
<dbReference type="GO" id="GO:0006904">
    <property type="term" value="P:vesicle docking involved in exocytosis"/>
    <property type="evidence" value="ECO:0007669"/>
    <property type="project" value="InterPro"/>
</dbReference>
<dbReference type="PANTHER" id="PTHR14146:SF0">
    <property type="entry name" value="EXOCYST COMPLEX COMPONENT 4"/>
    <property type="match status" value="1"/>
</dbReference>
<dbReference type="PANTHER" id="PTHR14146">
    <property type="entry name" value="EXOCYST COMPLEX COMPONENT 4"/>
    <property type="match status" value="1"/>
</dbReference>
<evidence type="ECO:0000313" key="8">
    <source>
        <dbReference type="EMBL" id="AYO41587.1"/>
    </source>
</evidence>
<evidence type="ECO:0000256" key="5">
    <source>
        <dbReference type="SAM" id="MobiDB-lite"/>
    </source>
</evidence>
<gene>
    <name evidence="8" type="primary">sec-8</name>
    <name evidence="8" type="ORF">DNF11_0637</name>
</gene>
<reference evidence="8 9" key="1">
    <citation type="submission" date="2018-10" db="EMBL/GenBank/DDBJ databases">
        <title>Complete genome sequence of Malassezia restricta CBS 7877.</title>
        <authorList>
            <person name="Morand S.C."/>
            <person name="Bertignac M."/>
            <person name="Iltis A."/>
            <person name="Kolder I."/>
            <person name="Pirovano W."/>
            <person name="Jourdain R."/>
            <person name="Clavaud C."/>
        </authorList>
    </citation>
    <scope>NUCLEOTIDE SEQUENCE [LARGE SCALE GENOMIC DNA]</scope>
    <source>
        <strain evidence="8 9">CBS 7877</strain>
    </source>
</reference>
<dbReference type="InterPro" id="IPR039682">
    <property type="entry name" value="Sec8/EXOC4"/>
</dbReference>
<feature type="compositionally biased region" description="Pro residues" evidence="5">
    <location>
        <begin position="42"/>
        <end position="58"/>
    </location>
</feature>
<dbReference type="GO" id="GO:0090522">
    <property type="term" value="P:vesicle tethering involved in exocytosis"/>
    <property type="evidence" value="ECO:0007669"/>
    <property type="project" value="UniProtKB-UniRule"/>
</dbReference>
<comment type="similarity">
    <text evidence="4">Belongs to the SEC8 family.</text>
</comment>
<dbReference type="GO" id="GO:0006893">
    <property type="term" value="P:Golgi to plasma membrane transport"/>
    <property type="evidence" value="ECO:0007669"/>
    <property type="project" value="TreeGrafter"/>
</dbReference>
<evidence type="ECO:0000256" key="4">
    <source>
        <dbReference type="RuleBase" id="RU367079"/>
    </source>
</evidence>